<evidence type="ECO:0000313" key="3">
    <source>
        <dbReference type="Proteomes" id="UP000199501"/>
    </source>
</evidence>
<protein>
    <submittedName>
        <fullName evidence="2">Uncharacterized protein</fullName>
    </submittedName>
</protein>
<evidence type="ECO:0000313" key="2">
    <source>
        <dbReference type="EMBL" id="SDC09116.1"/>
    </source>
</evidence>
<proteinExistence type="predicted"/>
<feature type="region of interest" description="Disordered" evidence="1">
    <location>
        <begin position="1"/>
        <end position="242"/>
    </location>
</feature>
<sequence length="242" mass="25993">MRRRRTSGPPGRGRQLGGPARLSAPTPRCGAGANRGQPVGQEAAHQPRVGPPVPVCLPGQRPQPVPPTPRGSRTRDRPHRPPPRRSRRAPPAHPPRSRCHRHCRARGNPRARTASPGDQPPQHRRRQQPQPPNARGHRALATQPTSPAAATSHRSPSRTSGRSNSQSSGRACARATVHPFAVPATRAFPPPRNENPPADPGTTRTALSPPTTATSPSCTTRSPLRPNHPTTAHRHGFPTPDK</sequence>
<dbReference type="AlphaFoldDB" id="A0A1G6ITL4"/>
<reference evidence="3" key="1">
    <citation type="submission" date="2016-10" db="EMBL/GenBank/DDBJ databases">
        <authorList>
            <person name="Varghese N."/>
            <person name="Submissions S."/>
        </authorList>
    </citation>
    <scope>NUCLEOTIDE SEQUENCE [LARGE SCALE GENOMIC DNA]</scope>
    <source>
        <strain evidence="3">IBRC-M 10403</strain>
    </source>
</reference>
<dbReference type="Proteomes" id="UP000199501">
    <property type="component" value="Unassembled WGS sequence"/>
</dbReference>
<keyword evidence="3" id="KW-1185">Reference proteome</keyword>
<feature type="compositionally biased region" description="Low complexity" evidence="1">
    <location>
        <begin position="200"/>
        <end position="223"/>
    </location>
</feature>
<feature type="compositionally biased region" description="Basic residues" evidence="1">
    <location>
        <begin position="76"/>
        <end position="109"/>
    </location>
</feature>
<dbReference type="STRING" id="1271860.SAMN05216174_10171"/>
<accession>A0A1G6ITL4</accession>
<feature type="compositionally biased region" description="Pro residues" evidence="1">
    <location>
        <begin position="49"/>
        <end position="69"/>
    </location>
</feature>
<gene>
    <name evidence="2" type="ORF">SAMN05216174_10171</name>
</gene>
<evidence type="ECO:0000256" key="1">
    <source>
        <dbReference type="SAM" id="MobiDB-lite"/>
    </source>
</evidence>
<organism evidence="2 3">
    <name type="scientific">Actinokineospora iranica</name>
    <dbReference type="NCBI Taxonomy" id="1271860"/>
    <lineage>
        <taxon>Bacteria</taxon>
        <taxon>Bacillati</taxon>
        <taxon>Actinomycetota</taxon>
        <taxon>Actinomycetes</taxon>
        <taxon>Pseudonocardiales</taxon>
        <taxon>Pseudonocardiaceae</taxon>
        <taxon>Actinokineospora</taxon>
    </lineage>
</organism>
<name>A0A1G6ITL4_9PSEU</name>
<feature type="compositionally biased region" description="Pro residues" evidence="1">
    <location>
        <begin position="188"/>
        <end position="199"/>
    </location>
</feature>
<dbReference type="EMBL" id="FMZZ01000001">
    <property type="protein sequence ID" value="SDC09116.1"/>
    <property type="molecule type" value="Genomic_DNA"/>
</dbReference>
<feature type="compositionally biased region" description="Low complexity" evidence="1">
    <location>
        <begin position="139"/>
        <end position="170"/>
    </location>
</feature>